<dbReference type="Pfam" id="PF21522">
    <property type="entry name" value="MreB-like_C"/>
    <property type="match status" value="1"/>
</dbReference>
<dbReference type="OrthoDB" id="5412507at2"/>
<proteinExistence type="predicted"/>
<dbReference type="SUPFAM" id="SSF53067">
    <property type="entry name" value="Actin-like ATPase domain"/>
    <property type="match status" value="2"/>
</dbReference>
<evidence type="ECO:0000313" key="4">
    <source>
        <dbReference type="Proteomes" id="UP000219573"/>
    </source>
</evidence>
<dbReference type="RefSeq" id="WP_097019425.1">
    <property type="nucleotide sequence ID" value="NZ_OBDZ01000039.1"/>
</dbReference>
<gene>
    <name evidence="3" type="ORF">SAMN06265827_13913</name>
</gene>
<organism evidence="3 4">
    <name type="scientific">Orenia metallireducens</name>
    <dbReference type="NCBI Taxonomy" id="1413210"/>
    <lineage>
        <taxon>Bacteria</taxon>
        <taxon>Bacillati</taxon>
        <taxon>Bacillota</taxon>
        <taxon>Clostridia</taxon>
        <taxon>Halanaerobiales</taxon>
        <taxon>Halobacteroidaceae</taxon>
        <taxon>Orenia</taxon>
    </lineage>
</organism>
<evidence type="ECO:0000259" key="1">
    <source>
        <dbReference type="Pfam" id="PF17989"/>
    </source>
</evidence>
<feature type="domain" description="Actin-like protein N-terminal" evidence="1">
    <location>
        <begin position="10"/>
        <end position="180"/>
    </location>
</feature>
<feature type="domain" description="Actin homologue MreB-like C-terminal" evidence="2">
    <location>
        <begin position="201"/>
        <end position="314"/>
    </location>
</feature>
<dbReference type="InterPro" id="IPR049067">
    <property type="entry name" value="MreB-like_C"/>
</dbReference>
<evidence type="ECO:0000313" key="3">
    <source>
        <dbReference type="EMBL" id="SNY45681.1"/>
    </source>
</evidence>
<name>A0A285IFF8_9FIRM</name>
<dbReference type="InterPro" id="IPR040607">
    <property type="entry name" value="ALP_N"/>
</dbReference>
<sequence>MKSINIKYAGYDSGYDSCKLITNIMQENNQEPLIYPSLAKESVGGLANDKSIGMNEPISKEAMLIKVKDQDDNYYNFMIGEYVITQLETGGTNYDVDKYNEPSELAKLLAGLSVLHPNTDQIVIDTLVIGLPIQHYQEHKEAMTKRFTDSFEGQITNQEGNIVTIRYEFKNVIVMPQGLGALMYYMNTEEGQESLKGRLGILDIGGRTTDIFAYNNNRIIEGSPYSINIGMSNVFRSVSNKLNLEENLVREAVIKGQDSVRYNQKEIGITSLVEEYSENTANNIAFETRNKWRDFIGLVDKILIIGGASEKLKPYINPAFNDINVELLSNTQTANVLGYLLRGQDIYNRKNNE</sequence>
<dbReference type="InterPro" id="IPR043129">
    <property type="entry name" value="ATPase_NBD"/>
</dbReference>
<accession>A0A285IFF8</accession>
<dbReference type="Pfam" id="PF17989">
    <property type="entry name" value="ALP_N"/>
    <property type="match status" value="1"/>
</dbReference>
<dbReference type="AlphaFoldDB" id="A0A285IFF8"/>
<reference evidence="4" key="1">
    <citation type="submission" date="2017-09" db="EMBL/GenBank/DDBJ databases">
        <authorList>
            <person name="Varghese N."/>
            <person name="Submissions S."/>
        </authorList>
    </citation>
    <scope>NUCLEOTIDE SEQUENCE [LARGE SCALE GENOMIC DNA]</scope>
    <source>
        <strain evidence="4">MSL47</strain>
    </source>
</reference>
<dbReference type="Gene3D" id="3.30.420.40">
    <property type="match status" value="2"/>
</dbReference>
<dbReference type="EMBL" id="OBDZ01000039">
    <property type="protein sequence ID" value="SNY45681.1"/>
    <property type="molecule type" value="Genomic_DNA"/>
</dbReference>
<evidence type="ECO:0000259" key="2">
    <source>
        <dbReference type="Pfam" id="PF21522"/>
    </source>
</evidence>
<protein>
    <submittedName>
        <fullName evidence="3">Plasmid segregation protein ParM</fullName>
    </submittedName>
</protein>
<dbReference type="Proteomes" id="UP000219573">
    <property type="component" value="Unassembled WGS sequence"/>
</dbReference>
<keyword evidence="4" id="KW-1185">Reference proteome</keyword>